<dbReference type="Gene3D" id="3.40.50.980">
    <property type="match status" value="1"/>
</dbReference>
<evidence type="ECO:0000313" key="1">
    <source>
        <dbReference type="EMBL" id="AAW62535.1"/>
    </source>
</evidence>
<protein>
    <submittedName>
        <fullName evidence="1">Putative peptide synthetase</fullName>
    </submittedName>
</protein>
<organism evidence="1">
    <name type="scientific">Rhodococcus sp. GWS-BW-H125</name>
    <dbReference type="NCBI Taxonomy" id="251098"/>
    <lineage>
        <taxon>Bacteria</taxon>
        <taxon>Bacillati</taxon>
        <taxon>Actinomycetota</taxon>
        <taxon>Actinomycetes</taxon>
        <taxon>Mycobacteriales</taxon>
        <taxon>Nocardiaceae</taxon>
        <taxon>Rhodococcus</taxon>
    </lineage>
</organism>
<reference evidence="1" key="1">
    <citation type="submission" date="2004-08" db="EMBL/GenBank/DDBJ databases">
        <title>PCR Based Screening of Marine Gram-Positive Bacteria for Genes Involved in Secondary Metabolite Production.</title>
        <authorList>
            <person name="Martens T."/>
            <person name="Stevens H."/>
            <person name="Simon M."/>
            <person name="Brinkhoff T."/>
        </authorList>
    </citation>
    <scope>NUCLEOTIDE SEQUENCE</scope>
    <source>
        <strain evidence="1">GWS-BW-H125</strain>
    </source>
</reference>
<feature type="non-terminal residue" evidence="1">
    <location>
        <position position="78"/>
    </location>
</feature>
<sequence>PIDPNYPRERVDFMLTDSGATTGLTLSAHLLSLPSSVDWIVLDDPEVAAHVGSFGIDPVTEVERRGTVRLDSAVYVIY</sequence>
<dbReference type="EMBL" id="AY734517">
    <property type="protein sequence ID" value="AAW62535.1"/>
    <property type="molecule type" value="Genomic_DNA"/>
</dbReference>
<dbReference type="AlphaFoldDB" id="Q5DK56"/>
<accession>Q5DK56</accession>
<proteinExistence type="predicted"/>
<name>Q5DK56_9NOCA</name>
<dbReference type="SUPFAM" id="SSF56801">
    <property type="entry name" value="Acetyl-CoA synthetase-like"/>
    <property type="match status" value="1"/>
</dbReference>
<feature type="non-terminal residue" evidence="1">
    <location>
        <position position="1"/>
    </location>
</feature>